<protein>
    <submittedName>
        <fullName evidence="1">Uncharacterized protein</fullName>
    </submittedName>
</protein>
<evidence type="ECO:0000313" key="1">
    <source>
        <dbReference type="EMBL" id="AJF97421.1"/>
    </source>
</evidence>
<dbReference type="GeneID" id="23462338"/>
<proteinExistence type="predicted"/>
<dbReference type="RefSeq" id="YP_009119656.1">
    <property type="nucleotide sequence ID" value="NC_026440.1"/>
</dbReference>
<name>A0A0B5J996_9VIRU</name>
<dbReference type="KEGG" id="vg:23462338"/>
<sequence length="204" mass="23564">MTLEERVSTLYEWIMKGSFGAFLDRQRQSKFRTWLSRRGVRRGYFNRHDYQKYLLYLEAVGVRVGNHPRRPWTGTDGKDLSTEDRALQPILSFPQTYGRIFPDAIDRAERPLAWRDQASGETRTAPIDSSDAEATIRDYLDDMVRQHMVGPCAQIQAAGDLDVPTFSDFFPGAIYLANMVPDVALMMDLRSSRIERLLGQEFKY</sequence>
<organism evidence="1 2">
    <name type="scientific">Pandoravirus inopinatum</name>
    <dbReference type="NCBI Taxonomy" id="1605721"/>
    <lineage>
        <taxon>Viruses</taxon>
        <taxon>Pandoravirus</taxon>
    </lineage>
</organism>
<reference evidence="1 2" key="1">
    <citation type="journal article" date="2015" name="Parasitol. Res.">
        <title>Viruses in close associations with free-living amoebae.</title>
        <authorList>
            <person name="Scheid P."/>
        </authorList>
    </citation>
    <scope>NUCLEOTIDE SEQUENCE [LARGE SCALE GENOMIC DNA]</scope>
    <source>
        <strain evidence="1">KlaHel</strain>
    </source>
</reference>
<accession>A0A0B5J996</accession>
<dbReference type="Proteomes" id="UP000202511">
    <property type="component" value="Segment"/>
</dbReference>
<dbReference type="EMBL" id="KP136319">
    <property type="protein sequence ID" value="AJF97421.1"/>
    <property type="molecule type" value="Genomic_DNA"/>
</dbReference>
<evidence type="ECO:0000313" key="2">
    <source>
        <dbReference type="Proteomes" id="UP000202511"/>
    </source>
</evidence>